<dbReference type="PANTHER" id="PTHR24007:SF10">
    <property type="entry name" value="BRAP2 RING ZNF UBP DOMAIN-CONTAINING PROTEIN 1"/>
    <property type="match status" value="1"/>
</dbReference>
<evidence type="ECO:0000256" key="3">
    <source>
        <dbReference type="ARBA" id="ARBA00022833"/>
    </source>
</evidence>
<dbReference type="SUPFAM" id="SSF57850">
    <property type="entry name" value="RING/U-box"/>
    <property type="match status" value="1"/>
</dbReference>
<dbReference type="InterPro" id="IPR001841">
    <property type="entry name" value="Znf_RING"/>
</dbReference>
<dbReference type="InterPro" id="IPR001607">
    <property type="entry name" value="Znf_UBP"/>
</dbReference>
<keyword evidence="5" id="KW-0175">Coiled coil</keyword>
<comment type="caution">
    <text evidence="9">The sequence shown here is derived from an EMBL/GenBank/DDBJ whole genome shotgun (WGS) entry which is preliminary data.</text>
</comment>
<evidence type="ECO:0000259" key="7">
    <source>
        <dbReference type="PROSITE" id="PS50089"/>
    </source>
</evidence>
<keyword evidence="10" id="KW-1185">Reference proteome</keyword>
<feature type="compositionally biased region" description="Basic residues" evidence="6">
    <location>
        <begin position="525"/>
        <end position="537"/>
    </location>
</feature>
<keyword evidence="1" id="KW-0479">Metal-binding</keyword>
<accession>A0AAV8SLN9</accession>
<dbReference type="PANTHER" id="PTHR24007">
    <property type="entry name" value="BRCA1-ASSOCIATED PROTEIN"/>
    <property type="match status" value="1"/>
</dbReference>
<dbReference type="GO" id="GO:0005737">
    <property type="term" value="C:cytoplasm"/>
    <property type="evidence" value="ECO:0007669"/>
    <property type="project" value="TreeGrafter"/>
</dbReference>
<dbReference type="GO" id="GO:0061630">
    <property type="term" value="F:ubiquitin protein ligase activity"/>
    <property type="evidence" value="ECO:0007669"/>
    <property type="project" value="TreeGrafter"/>
</dbReference>
<dbReference type="InterPro" id="IPR047243">
    <property type="entry name" value="RING-H2_BRAP2"/>
</dbReference>
<proteinExistence type="predicted"/>
<evidence type="ECO:0000256" key="6">
    <source>
        <dbReference type="SAM" id="MobiDB-lite"/>
    </source>
</evidence>
<dbReference type="CDD" id="cd16457">
    <property type="entry name" value="RING-H2_BRAP2"/>
    <property type="match status" value="1"/>
</dbReference>
<dbReference type="SMART" id="SM00290">
    <property type="entry name" value="ZnF_UBP"/>
    <property type="match status" value="1"/>
</dbReference>
<dbReference type="Pfam" id="PF02148">
    <property type="entry name" value="zf-UBP"/>
    <property type="match status" value="1"/>
</dbReference>
<dbReference type="Proteomes" id="UP001159364">
    <property type="component" value="Linkage Group LG10"/>
</dbReference>
<dbReference type="InterPro" id="IPR013083">
    <property type="entry name" value="Znf_RING/FYVE/PHD"/>
</dbReference>
<dbReference type="SMART" id="SM00184">
    <property type="entry name" value="RING"/>
    <property type="match status" value="1"/>
</dbReference>
<dbReference type="Gene3D" id="3.30.40.10">
    <property type="entry name" value="Zinc/RING finger domain, C3HC4 (zinc finger)"/>
    <property type="match status" value="1"/>
</dbReference>
<name>A0AAV8SLN9_9ROSI</name>
<organism evidence="9 10">
    <name type="scientific">Erythroxylum novogranatense</name>
    <dbReference type="NCBI Taxonomy" id="1862640"/>
    <lineage>
        <taxon>Eukaryota</taxon>
        <taxon>Viridiplantae</taxon>
        <taxon>Streptophyta</taxon>
        <taxon>Embryophyta</taxon>
        <taxon>Tracheophyta</taxon>
        <taxon>Spermatophyta</taxon>
        <taxon>Magnoliopsida</taxon>
        <taxon>eudicotyledons</taxon>
        <taxon>Gunneridae</taxon>
        <taxon>Pentapetalae</taxon>
        <taxon>rosids</taxon>
        <taxon>fabids</taxon>
        <taxon>Malpighiales</taxon>
        <taxon>Erythroxylaceae</taxon>
        <taxon>Erythroxylum</taxon>
    </lineage>
</organism>
<feature type="domain" description="UBP-type" evidence="8">
    <location>
        <begin position="260"/>
        <end position="353"/>
    </location>
</feature>
<feature type="region of interest" description="Disordered" evidence="6">
    <location>
        <begin position="506"/>
        <end position="537"/>
    </location>
</feature>
<evidence type="ECO:0008006" key="11">
    <source>
        <dbReference type="Google" id="ProtNLM"/>
    </source>
</evidence>
<evidence type="ECO:0000259" key="8">
    <source>
        <dbReference type="PROSITE" id="PS50271"/>
    </source>
</evidence>
<feature type="domain" description="RING-type" evidence="7">
    <location>
        <begin position="226"/>
        <end position="266"/>
    </location>
</feature>
<dbReference type="EMBL" id="JAIWQS010000010">
    <property type="protein sequence ID" value="KAJ8753145.1"/>
    <property type="molecule type" value="Genomic_DNA"/>
</dbReference>
<dbReference type="PROSITE" id="PS50089">
    <property type="entry name" value="ZF_RING_2"/>
    <property type="match status" value="1"/>
</dbReference>
<evidence type="ECO:0000256" key="2">
    <source>
        <dbReference type="ARBA" id="ARBA00022771"/>
    </source>
</evidence>
<dbReference type="GO" id="GO:0016567">
    <property type="term" value="P:protein ubiquitination"/>
    <property type="evidence" value="ECO:0007669"/>
    <property type="project" value="TreeGrafter"/>
</dbReference>
<dbReference type="Pfam" id="PF07576">
    <property type="entry name" value="BRAP2"/>
    <property type="match status" value="1"/>
</dbReference>
<keyword evidence="2 4" id="KW-0863">Zinc-finger</keyword>
<evidence type="ECO:0000313" key="9">
    <source>
        <dbReference type="EMBL" id="KAJ8753145.1"/>
    </source>
</evidence>
<dbReference type="PROSITE" id="PS50271">
    <property type="entry name" value="ZF_UBP"/>
    <property type="match status" value="1"/>
</dbReference>
<gene>
    <name evidence="9" type="ORF">K2173_017712</name>
</gene>
<dbReference type="FunFam" id="3.30.40.10:FF:000555">
    <property type="entry name" value="Zinc finger (Ubiquitin-hydrolase) domain-containing protein"/>
    <property type="match status" value="1"/>
</dbReference>
<dbReference type="GO" id="GO:0007265">
    <property type="term" value="P:Ras protein signal transduction"/>
    <property type="evidence" value="ECO:0007669"/>
    <property type="project" value="TreeGrafter"/>
</dbReference>
<evidence type="ECO:0000256" key="1">
    <source>
        <dbReference type="ARBA" id="ARBA00022723"/>
    </source>
</evidence>
<reference evidence="9 10" key="1">
    <citation type="submission" date="2021-09" db="EMBL/GenBank/DDBJ databases">
        <title>Genomic insights and catalytic innovation underlie evolution of tropane alkaloids biosynthesis.</title>
        <authorList>
            <person name="Wang Y.-J."/>
            <person name="Tian T."/>
            <person name="Huang J.-P."/>
            <person name="Huang S.-X."/>
        </authorList>
    </citation>
    <scope>NUCLEOTIDE SEQUENCE [LARGE SCALE GENOMIC DNA]</scope>
    <source>
        <strain evidence="9">KIB-2018</strain>
        <tissue evidence="9">Leaf</tissue>
    </source>
</reference>
<dbReference type="AlphaFoldDB" id="A0AAV8SLN9"/>
<keyword evidence="3" id="KW-0862">Zinc</keyword>
<evidence type="ECO:0000256" key="5">
    <source>
        <dbReference type="SAM" id="Coils"/>
    </source>
</evidence>
<sequence length="537" mass="60310">MAIGKVNSTLTNPSFLIYLSPFLNCQVPAKQAEAAFLSLCPNLRRVYLLIQPIPDMFIIRVHSVDSNQPLTLDDNTGFTVIGAAANHSNPVPEAKCNERRGVVHLYRSESQSSLPNPSSRSTSLFVIAVPNYLSSNGFIRFCGPHIDHVQELLFIRNDGMEDRYSVLIKLNNQLTANEFYGNFNGKRFSPNEAEVCHILYLVSVDFNESADIASTPPSGFTELPTCPICLERLDPDTSGILSTLCDHSFHCSCTSKWTYLSCQVCRLCQQQDEIPACSVCGTSENLWACLICGFVGCGRYKERHAIRHWQDIQHQYSLDLRTQQIWDYVGDNYVHRLNQSKADDKLVDMNSQCTSPGGDCSVCRCGEDSGISGALFSSKVDTIVDEYNRLLATQLETQRQYYESLIMEAKSKRESSILEAVENAVTSTMEDIQIKLEKCEQEKNAVADVNRNLIKNQEMWRKKVKEIEEREASSLSSRNGKILDLEEQIRDLTVYIEAQKTLGDVTDDIRGGTVLPVPKQSSPGKSKRQTKLGRRRS</sequence>
<dbReference type="InterPro" id="IPR011422">
    <property type="entry name" value="BRAP2/ETP1_RRM"/>
</dbReference>
<dbReference type="GO" id="GO:0008270">
    <property type="term" value="F:zinc ion binding"/>
    <property type="evidence" value="ECO:0007669"/>
    <property type="project" value="UniProtKB-KW"/>
</dbReference>
<evidence type="ECO:0000256" key="4">
    <source>
        <dbReference type="PROSITE-ProRule" id="PRU00502"/>
    </source>
</evidence>
<protein>
    <recommendedName>
        <fullName evidence="11">BRCA1-associated protein</fullName>
    </recommendedName>
</protein>
<evidence type="ECO:0000313" key="10">
    <source>
        <dbReference type="Proteomes" id="UP001159364"/>
    </source>
</evidence>
<feature type="coiled-coil region" evidence="5">
    <location>
        <begin position="429"/>
        <end position="470"/>
    </location>
</feature>